<gene>
    <name evidence="1" type="ORF">ACFFLH_16380</name>
</gene>
<sequence length="192" mass="21985">MHPHTQQLFWQPDTVPGFEHTRLARSEQGTAIDSLVIVSLQAEVLHLRYQAFYDAKLQLRSLRLQGLNHMLELSLSGDGHGFWRDRQGQRLGLLDGCLDVLFDFSPNGHQLLLWRQQQHPSTSPFNTLNVNALGHLKACKTQLQQVSEHSWQLQRDDQQQQLSVDQAQQLLTLQPGWQRVLPPETSPLFSPS</sequence>
<reference evidence="1 2" key="1">
    <citation type="submission" date="2024-09" db="EMBL/GenBank/DDBJ databases">
        <authorList>
            <person name="Sun Q."/>
            <person name="Mori K."/>
        </authorList>
    </citation>
    <scope>NUCLEOTIDE SEQUENCE [LARGE SCALE GENOMIC DNA]</scope>
    <source>
        <strain evidence="1 2">ATCC 51285</strain>
    </source>
</reference>
<evidence type="ECO:0000313" key="2">
    <source>
        <dbReference type="Proteomes" id="UP001589628"/>
    </source>
</evidence>
<dbReference type="Pfam" id="PF06475">
    <property type="entry name" value="Glycolipid_bind"/>
    <property type="match status" value="1"/>
</dbReference>
<name>A0ABV5ZFC9_9GAMM</name>
<keyword evidence="2" id="KW-1185">Reference proteome</keyword>
<proteinExistence type="predicted"/>
<organism evidence="1 2">
    <name type="scientific">Balneatrix alpica</name>
    <dbReference type="NCBI Taxonomy" id="75684"/>
    <lineage>
        <taxon>Bacteria</taxon>
        <taxon>Pseudomonadati</taxon>
        <taxon>Pseudomonadota</taxon>
        <taxon>Gammaproteobacteria</taxon>
        <taxon>Oceanospirillales</taxon>
        <taxon>Balneatrichaceae</taxon>
        <taxon>Balneatrix</taxon>
    </lineage>
</organism>
<evidence type="ECO:0000313" key="1">
    <source>
        <dbReference type="EMBL" id="MFB9887994.1"/>
    </source>
</evidence>
<dbReference type="Proteomes" id="UP001589628">
    <property type="component" value="Unassembled WGS sequence"/>
</dbReference>
<comment type="caution">
    <text evidence="1">The sequence shown here is derived from an EMBL/GenBank/DDBJ whole genome shotgun (WGS) entry which is preliminary data.</text>
</comment>
<dbReference type="EMBL" id="JBHLZN010000008">
    <property type="protein sequence ID" value="MFB9887994.1"/>
    <property type="molecule type" value="Genomic_DNA"/>
</dbReference>
<dbReference type="SUPFAM" id="SSF159275">
    <property type="entry name" value="PA1994-like"/>
    <property type="match status" value="1"/>
</dbReference>
<protein>
    <submittedName>
        <fullName evidence="1">Glycolipid-binding domain-containing protein</fullName>
    </submittedName>
</protein>
<accession>A0ABV5ZFC9</accession>
<dbReference type="RefSeq" id="WP_027312925.1">
    <property type="nucleotide sequence ID" value="NZ_JBHLZN010000008.1"/>
</dbReference>
<dbReference type="InterPro" id="IPR009467">
    <property type="entry name" value="Glycolipid-bd_prot_put"/>
</dbReference>